<organism evidence="2 3">
    <name type="scientific">Paenibacillus gansuensis</name>
    <dbReference type="NCBI Taxonomy" id="306542"/>
    <lineage>
        <taxon>Bacteria</taxon>
        <taxon>Bacillati</taxon>
        <taxon>Bacillota</taxon>
        <taxon>Bacilli</taxon>
        <taxon>Bacillales</taxon>
        <taxon>Paenibacillaceae</taxon>
        <taxon>Paenibacillus</taxon>
    </lineage>
</organism>
<protein>
    <submittedName>
        <fullName evidence="2">ABC transporter permease</fullName>
    </submittedName>
</protein>
<feature type="transmembrane region" description="Helical" evidence="1">
    <location>
        <begin position="105"/>
        <end position="127"/>
    </location>
</feature>
<sequence>MVNLIANENMKIYRRWRTWIMVILLVLMTCVVSYAVHRVMNPATQDWRASLQDKIRQQESVIQDTPEFMKKQMEEQLAVDKEYLKRDIPPVDSTFWGGVKNASGLILLITIFTVIVAGDIVAGEFTWGTIKLLLIRPASRSKILLSKYIASFLFALLLLAILFVTAVIANGVLYGFSGGMNPFLHVNGSGQIVETPAVLHVMQTYGYQCVQLIMVVTLAFMISTVFRSNSLSIGLSIFLMLISQAILPLIMNYSWGKYYLFANTDLTQYINGSPLMEGMSLGFSVAVLAVYFVLFNALSWLIFTKRDVAG</sequence>
<dbReference type="EMBL" id="JBHUME010000009">
    <property type="protein sequence ID" value="MFD2613802.1"/>
    <property type="molecule type" value="Genomic_DNA"/>
</dbReference>
<dbReference type="PANTHER" id="PTHR37305">
    <property type="entry name" value="INTEGRAL MEMBRANE PROTEIN-RELATED"/>
    <property type="match status" value="1"/>
</dbReference>
<feature type="transmembrane region" description="Helical" evidence="1">
    <location>
        <begin position="19"/>
        <end position="37"/>
    </location>
</feature>
<keyword evidence="1" id="KW-0472">Membrane</keyword>
<evidence type="ECO:0000313" key="3">
    <source>
        <dbReference type="Proteomes" id="UP001597541"/>
    </source>
</evidence>
<feature type="transmembrane region" description="Helical" evidence="1">
    <location>
        <begin position="205"/>
        <end position="226"/>
    </location>
</feature>
<dbReference type="PANTHER" id="PTHR37305:SF1">
    <property type="entry name" value="MEMBRANE PROTEIN"/>
    <property type="match status" value="1"/>
</dbReference>
<comment type="caution">
    <text evidence="2">The sequence shown here is derived from an EMBL/GenBank/DDBJ whole genome shotgun (WGS) entry which is preliminary data.</text>
</comment>
<feature type="transmembrane region" description="Helical" evidence="1">
    <location>
        <begin position="281"/>
        <end position="303"/>
    </location>
</feature>
<name>A0ABW5PEM0_9BACL</name>
<dbReference type="Proteomes" id="UP001597541">
    <property type="component" value="Unassembled WGS sequence"/>
</dbReference>
<reference evidence="3" key="1">
    <citation type="journal article" date="2019" name="Int. J. Syst. Evol. Microbiol.">
        <title>The Global Catalogue of Microorganisms (GCM) 10K type strain sequencing project: providing services to taxonomists for standard genome sequencing and annotation.</title>
        <authorList>
            <consortium name="The Broad Institute Genomics Platform"/>
            <consortium name="The Broad Institute Genome Sequencing Center for Infectious Disease"/>
            <person name="Wu L."/>
            <person name="Ma J."/>
        </authorList>
    </citation>
    <scope>NUCLEOTIDE SEQUENCE [LARGE SCALE GENOMIC DNA]</scope>
    <source>
        <strain evidence="3">KCTC 3950</strain>
    </source>
</reference>
<evidence type="ECO:0000256" key="1">
    <source>
        <dbReference type="SAM" id="Phobius"/>
    </source>
</evidence>
<keyword evidence="1" id="KW-0812">Transmembrane</keyword>
<accession>A0ABW5PEM0</accession>
<keyword evidence="1" id="KW-1133">Transmembrane helix</keyword>
<feature type="transmembrane region" description="Helical" evidence="1">
    <location>
        <begin position="233"/>
        <end position="255"/>
    </location>
</feature>
<gene>
    <name evidence="2" type="ORF">ACFSUF_15405</name>
</gene>
<dbReference type="Pfam" id="PF12679">
    <property type="entry name" value="ABC2_membrane_2"/>
    <property type="match status" value="1"/>
</dbReference>
<evidence type="ECO:0000313" key="2">
    <source>
        <dbReference type="EMBL" id="MFD2613802.1"/>
    </source>
</evidence>
<proteinExistence type="predicted"/>
<feature type="transmembrane region" description="Helical" evidence="1">
    <location>
        <begin position="148"/>
        <end position="176"/>
    </location>
</feature>
<keyword evidence="3" id="KW-1185">Reference proteome</keyword>
<dbReference type="RefSeq" id="WP_377603981.1">
    <property type="nucleotide sequence ID" value="NZ_JBHUME010000009.1"/>
</dbReference>